<feature type="region of interest" description="Disordered" evidence="1">
    <location>
        <begin position="306"/>
        <end position="326"/>
    </location>
</feature>
<dbReference type="InterPro" id="IPR024079">
    <property type="entry name" value="MetalloPept_cat_dom_sf"/>
</dbReference>
<sequence length="326" mass="34658">MTTFFAGLGSGLDAVEVEEVYEARAREDVAKRIADTDNPFRIEVRFLGGLTEEQKQAFRTAADRWAEVIVGDLEDVELPDGTTVDDVRIDAAGVSIDGPGRVLGRAGPRLVRPAGSTHEFLPITGGMEFDVDDIPTMMAQGLWDIVIMHEMGHVIGMLDFVWSAKGFVANRNTPQWSFTGPTAMAEFGRLQDPCAGVRIADLADLAAAVPGGDGAGVPVPIEDDFGPGTIGSHWRESVFGAEMMTGFVNQGANPLSRVTGGALQDLGYQVDLDACDDYSLPSPTSLAVMGVLTAGRMHEVIGEIGGTGGYVEHPTPEVAPDSVLRR</sequence>
<gene>
    <name evidence="2" type="ORF">SAMN04488107_1964</name>
</gene>
<evidence type="ECO:0000313" key="3">
    <source>
        <dbReference type="Proteomes" id="UP000198386"/>
    </source>
</evidence>
<evidence type="ECO:0000256" key="1">
    <source>
        <dbReference type="SAM" id="MobiDB-lite"/>
    </source>
</evidence>
<protein>
    <submittedName>
        <fullName evidence="2">Leishmanolysin</fullName>
    </submittedName>
</protein>
<evidence type="ECO:0000313" key="2">
    <source>
        <dbReference type="EMBL" id="SNS26637.1"/>
    </source>
</evidence>
<proteinExistence type="predicted"/>
<name>A0A239D2W1_9ACTN</name>
<dbReference type="Proteomes" id="UP000198386">
    <property type="component" value="Unassembled WGS sequence"/>
</dbReference>
<dbReference type="RefSeq" id="WP_089403691.1">
    <property type="nucleotide sequence ID" value="NZ_FZOH01000003.1"/>
</dbReference>
<keyword evidence="3" id="KW-1185">Reference proteome</keyword>
<dbReference type="OrthoDB" id="61573at2"/>
<organism evidence="2 3">
    <name type="scientific">Geodermatophilus saharensis</name>
    <dbReference type="NCBI Taxonomy" id="1137994"/>
    <lineage>
        <taxon>Bacteria</taxon>
        <taxon>Bacillati</taxon>
        <taxon>Actinomycetota</taxon>
        <taxon>Actinomycetes</taxon>
        <taxon>Geodermatophilales</taxon>
        <taxon>Geodermatophilaceae</taxon>
        <taxon>Geodermatophilus</taxon>
    </lineage>
</organism>
<reference evidence="3" key="1">
    <citation type="submission" date="2017-06" db="EMBL/GenBank/DDBJ databases">
        <authorList>
            <person name="Varghese N."/>
            <person name="Submissions S."/>
        </authorList>
    </citation>
    <scope>NUCLEOTIDE SEQUENCE [LARGE SCALE GENOMIC DNA]</scope>
    <source>
        <strain evidence="3">DSM 45423</strain>
    </source>
</reference>
<dbReference type="GO" id="GO:0008237">
    <property type="term" value="F:metallopeptidase activity"/>
    <property type="evidence" value="ECO:0007669"/>
    <property type="project" value="InterPro"/>
</dbReference>
<dbReference type="Gene3D" id="3.40.390.10">
    <property type="entry name" value="Collagenase (Catalytic Domain)"/>
    <property type="match status" value="1"/>
</dbReference>
<accession>A0A239D2W1</accession>
<dbReference type="EMBL" id="FZOH01000003">
    <property type="protein sequence ID" value="SNS26637.1"/>
    <property type="molecule type" value="Genomic_DNA"/>
</dbReference>
<dbReference type="SUPFAM" id="SSF55486">
    <property type="entry name" value="Metalloproteases ('zincins'), catalytic domain"/>
    <property type="match status" value="2"/>
</dbReference>
<dbReference type="Gene3D" id="3.90.132.10">
    <property type="entry name" value="Leishmanolysin , domain 2"/>
    <property type="match status" value="1"/>
</dbReference>
<dbReference type="AlphaFoldDB" id="A0A239D2W1"/>